<dbReference type="AlphaFoldDB" id="U4TJ66"/>
<protein>
    <submittedName>
        <fullName evidence="1">Uncharacterized protein</fullName>
    </submittedName>
</protein>
<name>U4TJ66_9LACO</name>
<dbReference type="HOGENOM" id="CLU_3185259_0_0_9"/>
<proteinExistence type="predicted"/>
<dbReference type="EMBL" id="KI271601">
    <property type="protein sequence ID" value="ERL64254.1"/>
    <property type="molecule type" value="Genomic_DNA"/>
</dbReference>
<accession>U4TJ66</accession>
<evidence type="ECO:0000313" key="1">
    <source>
        <dbReference type="EMBL" id="ERL64254.1"/>
    </source>
</evidence>
<organism evidence="1 2">
    <name type="scientific">Schleiferilactobacillus shenzhenensis LY-73</name>
    <dbReference type="NCBI Taxonomy" id="1231336"/>
    <lineage>
        <taxon>Bacteria</taxon>
        <taxon>Bacillati</taxon>
        <taxon>Bacillota</taxon>
        <taxon>Bacilli</taxon>
        <taxon>Lactobacillales</taxon>
        <taxon>Lactobacillaceae</taxon>
        <taxon>Schleiferilactobacillus</taxon>
    </lineage>
</organism>
<keyword evidence="2" id="KW-1185">Reference proteome</keyword>
<evidence type="ECO:0000313" key="2">
    <source>
        <dbReference type="Proteomes" id="UP000030647"/>
    </source>
</evidence>
<gene>
    <name evidence="1" type="ORF">L248_1437</name>
</gene>
<sequence length="46" mass="5429">MKLLLAALPLTTRPSFETMRFLHWFKVVPMAFQAPWAEDPNRRVNT</sequence>
<reference evidence="2" key="1">
    <citation type="journal article" date="2013" name="Genome Announc.">
        <title>Whole-Genome Sequencing of Lactobacillus shenzhenensis Strain LY-73T.</title>
        <authorList>
            <person name="Lin Z."/>
            <person name="Liu Z."/>
            <person name="Yang R."/>
            <person name="Zou Y."/>
            <person name="Wan D."/>
            <person name="Chen J."/>
            <person name="Guo M."/>
            <person name="Zhao J."/>
            <person name="Fang C."/>
            <person name="Yang R."/>
            <person name="Liu F."/>
        </authorList>
    </citation>
    <scope>NUCLEOTIDE SEQUENCE [LARGE SCALE GENOMIC DNA]</scope>
    <source>
        <strain evidence="2">LY-73</strain>
    </source>
</reference>
<dbReference type="Proteomes" id="UP000030647">
    <property type="component" value="Unassembled WGS sequence"/>
</dbReference>